<dbReference type="AlphaFoldDB" id="A0A326RNU7"/>
<dbReference type="EMBL" id="QKTX01000019">
    <property type="protein sequence ID" value="PZV77620.1"/>
    <property type="molecule type" value="Genomic_DNA"/>
</dbReference>
<organism evidence="6 7">
    <name type="scientific">Algoriphagus aquaeductus</name>
    <dbReference type="NCBI Taxonomy" id="475299"/>
    <lineage>
        <taxon>Bacteria</taxon>
        <taxon>Pseudomonadati</taxon>
        <taxon>Bacteroidota</taxon>
        <taxon>Cytophagia</taxon>
        <taxon>Cytophagales</taxon>
        <taxon>Cyclobacteriaceae</taxon>
        <taxon>Algoriphagus</taxon>
    </lineage>
</organism>
<dbReference type="GO" id="GO:0008168">
    <property type="term" value="F:methyltransferase activity"/>
    <property type="evidence" value="ECO:0007669"/>
    <property type="project" value="UniProtKB-KW"/>
</dbReference>
<dbReference type="Proteomes" id="UP000248917">
    <property type="component" value="Unassembled WGS sequence"/>
</dbReference>
<keyword evidence="2" id="KW-0489">Methyltransferase</keyword>
<keyword evidence="4" id="KW-0949">S-adenosyl-L-methionine</keyword>
<dbReference type="RefSeq" id="WP_111394716.1">
    <property type="nucleotide sequence ID" value="NZ_JBJINY010000068.1"/>
</dbReference>
<keyword evidence="3" id="KW-0808">Transferase</keyword>
<evidence type="ECO:0000256" key="5">
    <source>
        <dbReference type="ARBA" id="ARBA00023098"/>
    </source>
</evidence>
<dbReference type="InterPro" id="IPR029063">
    <property type="entry name" value="SAM-dependent_MTases_sf"/>
</dbReference>
<reference evidence="6 7" key="1">
    <citation type="submission" date="2018-06" db="EMBL/GenBank/DDBJ databases">
        <title>Genomic Encyclopedia of Archaeal and Bacterial Type Strains, Phase II (KMG-II): from individual species to whole genera.</title>
        <authorList>
            <person name="Goeker M."/>
        </authorList>
    </citation>
    <scope>NUCLEOTIDE SEQUENCE [LARGE SCALE GENOMIC DNA]</scope>
    <source>
        <strain evidence="6 7">T4</strain>
    </source>
</reference>
<protein>
    <submittedName>
        <fullName evidence="6">Cyclopropane-fatty-acyl-phospholipid synthase</fullName>
    </submittedName>
</protein>
<dbReference type="PANTHER" id="PTHR43667:SF1">
    <property type="entry name" value="CYCLOPROPANE-FATTY-ACYL-PHOSPHOLIPID SYNTHASE"/>
    <property type="match status" value="1"/>
</dbReference>
<gene>
    <name evidence="6" type="ORF">CLV31_11933</name>
</gene>
<dbReference type="OrthoDB" id="9782855at2"/>
<comment type="caution">
    <text evidence="6">The sequence shown here is derived from an EMBL/GenBank/DDBJ whole genome shotgun (WGS) entry which is preliminary data.</text>
</comment>
<evidence type="ECO:0000256" key="4">
    <source>
        <dbReference type="ARBA" id="ARBA00022691"/>
    </source>
</evidence>
<comment type="similarity">
    <text evidence="1">Belongs to the CFA/CMAS family.</text>
</comment>
<evidence type="ECO:0000256" key="2">
    <source>
        <dbReference type="ARBA" id="ARBA00022603"/>
    </source>
</evidence>
<keyword evidence="7" id="KW-1185">Reference proteome</keyword>
<proteinExistence type="inferred from homology"/>
<keyword evidence="5" id="KW-0443">Lipid metabolism</keyword>
<dbReference type="Pfam" id="PF02353">
    <property type="entry name" value="CMAS"/>
    <property type="match status" value="1"/>
</dbReference>
<name>A0A326RNU7_9BACT</name>
<evidence type="ECO:0000256" key="3">
    <source>
        <dbReference type="ARBA" id="ARBA00022679"/>
    </source>
</evidence>
<dbReference type="PANTHER" id="PTHR43667">
    <property type="entry name" value="CYCLOPROPANE-FATTY-ACYL-PHOSPHOLIPID SYNTHASE"/>
    <property type="match status" value="1"/>
</dbReference>
<dbReference type="Gene3D" id="3.40.50.150">
    <property type="entry name" value="Vaccinia Virus protein VP39"/>
    <property type="match status" value="1"/>
</dbReference>
<dbReference type="GO" id="GO:0032259">
    <property type="term" value="P:methylation"/>
    <property type="evidence" value="ECO:0007669"/>
    <property type="project" value="UniProtKB-KW"/>
</dbReference>
<evidence type="ECO:0000313" key="7">
    <source>
        <dbReference type="Proteomes" id="UP000248917"/>
    </source>
</evidence>
<dbReference type="InterPro" id="IPR050723">
    <property type="entry name" value="CFA/CMAS"/>
</dbReference>
<accession>A0A326RNU7</accession>
<sequence>MEQTDINKELLAKSWSGSSVSEREGQAWDKKKEMDFTYTNIDKFIRYSLGENAVFSNAWFDGDYSLSLEEGQRRKHEFVTKALGIKKGMRVLDLGCGWGGWLKYLKDEVGAEGIGVNLSDGQVNSCRKNGLTAYLKDARFVKPEDFGTFDAITAFGSFEHVATVKDYLEGRQDEVYQDYFRHVANLLNPGGKFYMQSMTFEKNMIPFDQIDIHAPKDSDSYIFALLLKHNPDSWVPYGYQHIVKTASPFLKNTFHSDGRLDYIHTNREWTKRFYKFNLKKYLWFASLVPKLFTDKEFRHQLAILRVRPNRVCFEREIMGHARLVFEKA</sequence>
<dbReference type="CDD" id="cd02440">
    <property type="entry name" value="AdoMet_MTases"/>
    <property type="match status" value="1"/>
</dbReference>
<dbReference type="SUPFAM" id="SSF53335">
    <property type="entry name" value="S-adenosyl-L-methionine-dependent methyltransferases"/>
    <property type="match status" value="1"/>
</dbReference>
<evidence type="ECO:0000256" key="1">
    <source>
        <dbReference type="ARBA" id="ARBA00010815"/>
    </source>
</evidence>
<dbReference type="GO" id="GO:0006629">
    <property type="term" value="P:lipid metabolic process"/>
    <property type="evidence" value="ECO:0007669"/>
    <property type="project" value="UniProtKB-KW"/>
</dbReference>
<evidence type="ECO:0000313" key="6">
    <source>
        <dbReference type="EMBL" id="PZV77620.1"/>
    </source>
</evidence>